<dbReference type="Proteomes" id="UP000019118">
    <property type="component" value="Unassembled WGS sequence"/>
</dbReference>
<dbReference type="AlphaFoldDB" id="A0AAR5P301"/>
<keyword evidence="2" id="KW-1185">Reference proteome</keyword>
<protein>
    <submittedName>
        <fullName evidence="1">Uncharacterized protein</fullName>
    </submittedName>
</protein>
<dbReference type="RefSeq" id="XP_019755470.1">
    <property type="nucleotide sequence ID" value="XM_019899911.2"/>
</dbReference>
<organism evidence="1 2">
    <name type="scientific">Dendroctonus ponderosae</name>
    <name type="common">Mountain pine beetle</name>
    <dbReference type="NCBI Taxonomy" id="77166"/>
    <lineage>
        <taxon>Eukaryota</taxon>
        <taxon>Metazoa</taxon>
        <taxon>Ecdysozoa</taxon>
        <taxon>Arthropoda</taxon>
        <taxon>Hexapoda</taxon>
        <taxon>Insecta</taxon>
        <taxon>Pterygota</taxon>
        <taxon>Neoptera</taxon>
        <taxon>Endopterygota</taxon>
        <taxon>Coleoptera</taxon>
        <taxon>Polyphaga</taxon>
        <taxon>Cucujiformia</taxon>
        <taxon>Curculionidae</taxon>
        <taxon>Scolytinae</taxon>
        <taxon>Dendroctonus</taxon>
    </lineage>
</organism>
<dbReference type="Pfam" id="PF22593">
    <property type="entry name" value="SPMIP11"/>
    <property type="match status" value="1"/>
</dbReference>
<dbReference type="InterPro" id="IPR038775">
    <property type="entry name" value="SPMIP11"/>
</dbReference>
<dbReference type="KEGG" id="dpa:109534301"/>
<dbReference type="GeneID" id="109534301"/>
<accession>A0AAR5P301</accession>
<sequence>MDFFGLTQYGSSNPIKDMLRDDYQELQEPPTTYIDNEYDHRTFAEKIKELDCYIGTADGYAYGSEDRLYRMRKKYLFKPVGPTNMFKHPGTNSMNYGWWNCDPELSKLSKEENWFKPRVVHSINTSEMSRFINYCLTIDKFFKM</sequence>
<proteinExistence type="predicted"/>
<dbReference type="PANTHER" id="PTHR35263">
    <property type="entry name" value="TESTIS-EXPRESSED PROTEIN 49"/>
    <property type="match status" value="1"/>
</dbReference>
<evidence type="ECO:0000313" key="2">
    <source>
        <dbReference type="Proteomes" id="UP000019118"/>
    </source>
</evidence>
<reference evidence="2" key="1">
    <citation type="journal article" date="2013" name="Genome Biol.">
        <title>Draft genome of the mountain pine beetle, Dendroctonus ponderosae Hopkins, a major forest pest.</title>
        <authorList>
            <person name="Keeling C.I."/>
            <person name="Yuen M.M."/>
            <person name="Liao N.Y."/>
            <person name="Docking T.R."/>
            <person name="Chan S.K."/>
            <person name="Taylor G.A."/>
            <person name="Palmquist D.L."/>
            <person name="Jackman S.D."/>
            <person name="Nguyen A."/>
            <person name="Li M."/>
            <person name="Henderson H."/>
            <person name="Janes J.K."/>
            <person name="Zhao Y."/>
            <person name="Pandoh P."/>
            <person name="Moore R."/>
            <person name="Sperling F.A."/>
            <person name="Huber D.P."/>
            <person name="Birol I."/>
            <person name="Jones S.J."/>
            <person name="Bohlmann J."/>
        </authorList>
    </citation>
    <scope>NUCLEOTIDE SEQUENCE</scope>
</reference>
<reference evidence="1" key="2">
    <citation type="submission" date="2024-08" db="UniProtKB">
        <authorList>
            <consortium name="EnsemblMetazoa"/>
        </authorList>
    </citation>
    <scope>IDENTIFICATION</scope>
</reference>
<dbReference type="PANTHER" id="PTHR35263:SF1">
    <property type="entry name" value="TESTIS-EXPRESSED PROTEIN 49"/>
    <property type="match status" value="1"/>
</dbReference>
<evidence type="ECO:0000313" key="1">
    <source>
        <dbReference type="EnsemblMetazoa" id="XP_019755470.1"/>
    </source>
</evidence>
<dbReference type="EnsemblMetazoa" id="XM_019899911.1">
    <property type="protein sequence ID" value="XP_019755470.1"/>
    <property type="gene ID" value="LOC109534301"/>
</dbReference>
<name>A0AAR5P301_DENPD</name>